<dbReference type="InterPro" id="IPR019734">
    <property type="entry name" value="TPR_rpt"/>
</dbReference>
<dbReference type="Proteomes" id="UP000663814">
    <property type="component" value="Unassembled WGS sequence"/>
</dbReference>
<reference evidence="2 3" key="1">
    <citation type="submission" date="2021-08" db="EMBL/GenBank/DDBJ databases">
        <title>Rheinheimera aquimaris sp. nov., isolated from seawater of the East Sea in Korea.</title>
        <authorList>
            <person name="Kim K.H."/>
            <person name="Wenting R."/>
            <person name="Kim K.R."/>
            <person name="Jeon C.O."/>
        </authorList>
    </citation>
    <scope>NUCLEOTIDE SEQUENCE [LARGE SCALE GENOMIC DNA]</scope>
    <source>
        <strain evidence="2 3">MA-13</strain>
    </source>
</reference>
<dbReference type="Gene3D" id="1.25.40.10">
    <property type="entry name" value="Tetratricopeptide repeat domain"/>
    <property type="match status" value="1"/>
</dbReference>
<evidence type="ECO:0000313" key="3">
    <source>
        <dbReference type="Proteomes" id="UP000663814"/>
    </source>
</evidence>
<gene>
    <name evidence="2" type="ORF">I4W93_005480</name>
</gene>
<dbReference type="SUPFAM" id="SSF48452">
    <property type="entry name" value="TPR-like"/>
    <property type="match status" value="1"/>
</dbReference>
<dbReference type="EMBL" id="JAERPS020000001">
    <property type="protein sequence ID" value="MBZ9611039.1"/>
    <property type="molecule type" value="Genomic_DNA"/>
</dbReference>
<feature type="repeat" description="TPR" evidence="1">
    <location>
        <begin position="87"/>
        <end position="120"/>
    </location>
</feature>
<dbReference type="Pfam" id="PF14559">
    <property type="entry name" value="TPR_19"/>
    <property type="match status" value="1"/>
</dbReference>
<evidence type="ECO:0000256" key="1">
    <source>
        <dbReference type="PROSITE-ProRule" id="PRU00339"/>
    </source>
</evidence>
<proteinExistence type="predicted"/>
<dbReference type="InterPro" id="IPR011990">
    <property type="entry name" value="TPR-like_helical_dom_sf"/>
</dbReference>
<dbReference type="RefSeq" id="WP_205310397.1">
    <property type="nucleotide sequence ID" value="NZ_JAERPS020000001.1"/>
</dbReference>
<protein>
    <submittedName>
        <fullName evidence="2">Tetratricopeptide repeat protein</fullName>
    </submittedName>
</protein>
<organism evidence="2 3">
    <name type="scientific">Rheinheimera maricola</name>
    <dbReference type="NCBI Taxonomy" id="2793282"/>
    <lineage>
        <taxon>Bacteria</taxon>
        <taxon>Pseudomonadati</taxon>
        <taxon>Pseudomonadota</taxon>
        <taxon>Gammaproteobacteria</taxon>
        <taxon>Chromatiales</taxon>
        <taxon>Chromatiaceae</taxon>
        <taxon>Rheinheimera</taxon>
    </lineage>
</organism>
<dbReference type="PROSITE" id="PS50005">
    <property type="entry name" value="TPR"/>
    <property type="match status" value="1"/>
</dbReference>
<name>A0ABS7X769_9GAMM</name>
<evidence type="ECO:0000313" key="2">
    <source>
        <dbReference type="EMBL" id="MBZ9611039.1"/>
    </source>
</evidence>
<accession>A0ABS7X769</accession>
<comment type="caution">
    <text evidence="2">The sequence shown here is derived from an EMBL/GenBank/DDBJ whole genome shotgun (WGS) entry which is preliminary data.</text>
</comment>
<keyword evidence="1" id="KW-0802">TPR repeat</keyword>
<sequence>MRLRSLVVSGQYSEVKLPATIFACQTYLRLAEKLFNEQFVVAYQQAGYQTFIGKTITDLARELIAANKANDAIYFFKYLTDMYPHHAEVYDGLAYGYFSAGRYQEAEAAFAKAKVLNADYNSQFNAVNYDATSK</sequence>
<keyword evidence="3" id="KW-1185">Reference proteome</keyword>